<evidence type="ECO:0000256" key="2">
    <source>
        <dbReference type="ARBA" id="ARBA00005133"/>
    </source>
</evidence>
<comment type="similarity">
    <text evidence="3 11">Belongs to the HisA/HisF family.</text>
</comment>
<evidence type="ECO:0000256" key="3">
    <source>
        <dbReference type="ARBA" id="ARBA00009667"/>
    </source>
</evidence>
<dbReference type="OrthoDB" id="446074at2759"/>
<comment type="catalytic activity">
    <reaction evidence="1 12">
        <text>1-(5-phospho-beta-D-ribosyl)-5-[(5-phospho-beta-D-ribosylamino)methylideneamino]imidazole-4-carboxamide = 5-[(5-phospho-1-deoxy-D-ribulos-1-ylimino)methylamino]-1-(5-phospho-beta-D-ribosyl)imidazole-4-carboxamide</text>
        <dbReference type="Rhea" id="RHEA:15469"/>
        <dbReference type="ChEBI" id="CHEBI:58435"/>
        <dbReference type="ChEBI" id="CHEBI:58525"/>
        <dbReference type="EC" id="5.3.1.16"/>
    </reaction>
</comment>
<dbReference type="UniPathway" id="UPA00031">
    <property type="reaction ID" value="UER00009"/>
</dbReference>
<keyword evidence="6 11" id="KW-0028">Amino-acid biosynthesis</keyword>
<dbReference type="EMBL" id="ML120352">
    <property type="protein sequence ID" value="RPB05640.1"/>
    <property type="molecule type" value="Genomic_DNA"/>
</dbReference>
<evidence type="ECO:0000256" key="7">
    <source>
        <dbReference type="ARBA" id="ARBA00023102"/>
    </source>
</evidence>
<dbReference type="PANTHER" id="PTHR43090">
    <property type="entry name" value="1-(5-PHOSPHORIBOSYL)-5-[(5-PHOSPHORIBOSYLAMINO)METHYLIDENEAMINO] IMIDAZOLE-4-CARBOXAMIDE ISOMERASE"/>
    <property type="match status" value="1"/>
</dbReference>
<organism evidence="13 14">
    <name type="scientific">Choiromyces venosus 120613-1</name>
    <dbReference type="NCBI Taxonomy" id="1336337"/>
    <lineage>
        <taxon>Eukaryota</taxon>
        <taxon>Fungi</taxon>
        <taxon>Dikarya</taxon>
        <taxon>Ascomycota</taxon>
        <taxon>Pezizomycotina</taxon>
        <taxon>Pezizomycetes</taxon>
        <taxon>Pezizales</taxon>
        <taxon>Tuberaceae</taxon>
        <taxon>Choiromyces</taxon>
    </lineage>
</organism>
<dbReference type="STRING" id="1336337.A0A3N4K510"/>
<dbReference type="InterPro" id="IPR006062">
    <property type="entry name" value="His_biosynth"/>
</dbReference>
<evidence type="ECO:0000256" key="11">
    <source>
        <dbReference type="RuleBase" id="RU003657"/>
    </source>
</evidence>
<dbReference type="Proteomes" id="UP000276215">
    <property type="component" value="Unassembled WGS sequence"/>
</dbReference>
<dbReference type="NCBIfam" id="TIGR02129">
    <property type="entry name" value="hisA_euk"/>
    <property type="match status" value="1"/>
</dbReference>
<dbReference type="AlphaFoldDB" id="A0A3N4K510"/>
<evidence type="ECO:0000256" key="5">
    <source>
        <dbReference type="ARBA" id="ARBA00018464"/>
    </source>
</evidence>
<keyword evidence="8 12" id="KW-0413">Isomerase</keyword>
<proteinExistence type="inferred from homology"/>
<evidence type="ECO:0000256" key="4">
    <source>
        <dbReference type="ARBA" id="ARBA00012550"/>
    </source>
</evidence>
<dbReference type="GO" id="GO:0000162">
    <property type="term" value="P:L-tryptophan biosynthetic process"/>
    <property type="evidence" value="ECO:0007669"/>
    <property type="project" value="TreeGrafter"/>
</dbReference>
<evidence type="ECO:0000256" key="9">
    <source>
        <dbReference type="ARBA" id="ARBA00030547"/>
    </source>
</evidence>
<evidence type="ECO:0000313" key="14">
    <source>
        <dbReference type="Proteomes" id="UP000276215"/>
    </source>
</evidence>
<evidence type="ECO:0000256" key="1">
    <source>
        <dbReference type="ARBA" id="ARBA00000901"/>
    </source>
</evidence>
<gene>
    <name evidence="13" type="ORF">L873DRAFT_1727531</name>
</gene>
<dbReference type="InterPro" id="IPR011060">
    <property type="entry name" value="RibuloseP-bd_barrel"/>
</dbReference>
<evidence type="ECO:0000256" key="8">
    <source>
        <dbReference type="ARBA" id="ARBA00023235"/>
    </source>
</evidence>
<dbReference type="Gene3D" id="3.20.20.70">
    <property type="entry name" value="Aldolase class I"/>
    <property type="match status" value="1"/>
</dbReference>
<dbReference type="GO" id="GO:0003949">
    <property type="term" value="F:1-(5-phosphoribosyl)-5-[(5-phosphoribosylamino)methylideneamino]imidazole-4-carboxamide isomerase activity"/>
    <property type="evidence" value="ECO:0007669"/>
    <property type="project" value="UniProtKB-EC"/>
</dbReference>
<keyword evidence="12" id="KW-0963">Cytoplasm</keyword>
<evidence type="ECO:0000313" key="13">
    <source>
        <dbReference type="EMBL" id="RPB05640.1"/>
    </source>
</evidence>
<dbReference type="PANTHER" id="PTHR43090:SF2">
    <property type="entry name" value="1-(5-PHOSPHORIBOSYL)-5-[(5-PHOSPHORIBOSYLAMINO)METHYLIDENEAMINO] IMIDAZOLE-4-CARBOXAMIDE ISOMERASE"/>
    <property type="match status" value="1"/>
</dbReference>
<sequence length="257" mass="28188">MTKFRACIDIHNNLVKQIIGGTLTPSPSSLKTNHTSAHPASYFSTLYRRSSITGSHVILLSQDSIPAASEALAAWPGRLQVGGGITVDNALDWLDGRGAEKVIVTSWLFPGGRLELGRAEGLVEKVGGKERVVIDLSCRRVGEKWMVAMERWSRVTEVEVCKETLDMLSNYCSEFLIHAADVEGLCQGIDEDLVKKLGEWVTIPTTYAGGGKEFGDLERVERLSGGKVDLTFGSALDLFGGTGVRFEDCVRWNRERE</sequence>
<reference evidence="13 14" key="1">
    <citation type="journal article" date="2018" name="Nat. Ecol. Evol.">
        <title>Pezizomycetes genomes reveal the molecular basis of ectomycorrhizal truffle lifestyle.</title>
        <authorList>
            <person name="Murat C."/>
            <person name="Payen T."/>
            <person name="Noel B."/>
            <person name="Kuo A."/>
            <person name="Morin E."/>
            <person name="Chen J."/>
            <person name="Kohler A."/>
            <person name="Krizsan K."/>
            <person name="Balestrini R."/>
            <person name="Da Silva C."/>
            <person name="Montanini B."/>
            <person name="Hainaut M."/>
            <person name="Levati E."/>
            <person name="Barry K.W."/>
            <person name="Belfiori B."/>
            <person name="Cichocki N."/>
            <person name="Clum A."/>
            <person name="Dockter R.B."/>
            <person name="Fauchery L."/>
            <person name="Guy J."/>
            <person name="Iotti M."/>
            <person name="Le Tacon F."/>
            <person name="Lindquist E.A."/>
            <person name="Lipzen A."/>
            <person name="Malagnac F."/>
            <person name="Mello A."/>
            <person name="Molinier V."/>
            <person name="Miyauchi S."/>
            <person name="Poulain J."/>
            <person name="Riccioni C."/>
            <person name="Rubini A."/>
            <person name="Sitrit Y."/>
            <person name="Splivallo R."/>
            <person name="Traeger S."/>
            <person name="Wang M."/>
            <person name="Zifcakova L."/>
            <person name="Wipf D."/>
            <person name="Zambonelli A."/>
            <person name="Paolocci F."/>
            <person name="Nowrousian M."/>
            <person name="Ottonello S."/>
            <person name="Baldrian P."/>
            <person name="Spatafora J.W."/>
            <person name="Henrissat B."/>
            <person name="Nagy L.G."/>
            <person name="Aury J.M."/>
            <person name="Wincker P."/>
            <person name="Grigoriev I.V."/>
            <person name="Bonfante P."/>
            <person name="Martin F.M."/>
        </authorList>
    </citation>
    <scope>NUCLEOTIDE SEQUENCE [LARGE SCALE GENOMIC DNA]</scope>
    <source>
        <strain evidence="13 14">120613-1</strain>
    </source>
</reference>
<evidence type="ECO:0000256" key="6">
    <source>
        <dbReference type="ARBA" id="ARBA00022605"/>
    </source>
</evidence>
<dbReference type="GO" id="GO:0000105">
    <property type="term" value="P:L-histidine biosynthetic process"/>
    <property type="evidence" value="ECO:0007669"/>
    <property type="project" value="UniProtKB-UniPathway"/>
</dbReference>
<comment type="pathway">
    <text evidence="2 12">Amino-acid biosynthesis; L-histidine biosynthesis; L-histidine from 5-phospho-alpha-D-ribose 1-diphosphate: step 4/9.</text>
</comment>
<dbReference type="EC" id="5.3.1.16" evidence="4 12"/>
<dbReference type="InterPro" id="IPR013785">
    <property type="entry name" value="Aldolase_TIM"/>
</dbReference>
<dbReference type="CDD" id="cd04723">
    <property type="entry name" value="HisA_HisF"/>
    <property type="match status" value="1"/>
</dbReference>
<dbReference type="InterPro" id="IPR011858">
    <property type="entry name" value="His6/HISN3"/>
</dbReference>
<keyword evidence="7 11" id="KW-0368">Histidine biosynthesis</keyword>
<evidence type="ECO:0000256" key="12">
    <source>
        <dbReference type="RuleBase" id="RU364022"/>
    </source>
</evidence>
<accession>A0A3N4K510</accession>
<evidence type="ECO:0000256" key="10">
    <source>
        <dbReference type="ARBA" id="ARBA00031376"/>
    </source>
</evidence>
<dbReference type="Pfam" id="PF00977">
    <property type="entry name" value="His_biosynth"/>
    <property type="match status" value="1"/>
</dbReference>
<dbReference type="InterPro" id="IPR044524">
    <property type="entry name" value="Isoase_HisA-like"/>
</dbReference>
<name>A0A3N4K510_9PEZI</name>
<keyword evidence="14" id="KW-1185">Reference proteome</keyword>
<dbReference type="GO" id="GO:0005737">
    <property type="term" value="C:cytoplasm"/>
    <property type="evidence" value="ECO:0007669"/>
    <property type="project" value="UniProtKB-SubCell"/>
</dbReference>
<dbReference type="SUPFAM" id="SSF51366">
    <property type="entry name" value="Ribulose-phoshate binding barrel"/>
    <property type="match status" value="1"/>
</dbReference>
<protein>
    <recommendedName>
        <fullName evidence="5 12">1-(5-phosphoribosyl)-5-[(5-phosphoribosylamino)methylideneamino] imidazole-4-carboxamide isomerase</fullName>
        <ecNumber evidence="4 12">5.3.1.16</ecNumber>
    </recommendedName>
    <alternativeName>
        <fullName evidence="10 12">5-proFAR isomerase</fullName>
    </alternativeName>
    <alternativeName>
        <fullName evidence="9 12">Phosphoribosylformimino-5-aminoimidazole carboxamide ribotide isomerase</fullName>
    </alternativeName>
</protein>
<comment type="subcellular location">
    <subcellularLocation>
        <location evidence="12">Cytoplasm</location>
    </subcellularLocation>
</comment>